<name>A0A2P8D347_9BACT</name>
<proteinExistence type="predicted"/>
<dbReference type="InterPro" id="IPR036116">
    <property type="entry name" value="FN3_sf"/>
</dbReference>
<dbReference type="Pfam" id="PF19081">
    <property type="entry name" value="Ig_7"/>
    <property type="match status" value="1"/>
</dbReference>
<dbReference type="InterPro" id="IPR035986">
    <property type="entry name" value="PKD_dom_sf"/>
</dbReference>
<dbReference type="RefSeq" id="WP_106523538.1">
    <property type="nucleotide sequence ID" value="NZ_PYGD01000005.1"/>
</dbReference>
<sequence>MKHHVRQILKSYMAKSVCIGLGLSALPHAGYGQYCTPSSTLCGYGDAITNVTFAGVNNTTTCSTNGYGNYTASVAAATASAGTTYPISVKIENGGTEHASVWVDFNQNQAFEANEFFYLGSSTNGNAITGNIPVPATAVSGATRIRIRGSYGPTAPTASAACNFTSSSFGETEDYTVNISNGVPPPTCFAPAMPTATAITTTTASLNWTQAGTPSQWQIKYGATGFPLATGGTNILTPTKPYTLNPPLTPGTTYDYYVRAICGAGDTSAWSPVATFTTTCIPPTISSKTDSFRCGPGTVVLKATPSAGSIKWYTALTGGTAVFTGNTYTTPSLTATTTYYITAATGTCESTPRQAVTATIRPLPVVNIGNDTTICPGTSYTMNAGNAGATYLWNNNATTQSITVNQAGNYSVLVTLNGCSNSDARLITDGEIPVRNLPATIDLCQGQVANLNAGNAGSTYLWTPGGQTTQTVNIGTGGIHAVTIKSTTGCVIRDSTLVVMRQLPVVDLGNDTTVCIGAPVTIDAGASSHKYLWTPTGDTTQTITVSDSGTYRLRVTTAFSCVDSFDRHIAWLPAVHTSGFNFIPLFYEDLGKVRFEPIDPISVTSYLWDFGDGSATTTEERPVHTYSTTGQYIVTLLVSGGCGTDTTRLPIHVDLATGIAGPGQAEESLLLYPNPAHDRLTLECRNPDLRPSGLVIYNTLGAAVYRREIHHLKEQVNTRVLAAGSYVIRIQTNRGSITRKFEVAR</sequence>
<dbReference type="InterPro" id="IPR003961">
    <property type="entry name" value="FN3_dom"/>
</dbReference>
<evidence type="ECO:0000313" key="4">
    <source>
        <dbReference type="Proteomes" id="UP000240572"/>
    </source>
</evidence>
<dbReference type="InterPro" id="IPR013783">
    <property type="entry name" value="Ig-like_fold"/>
</dbReference>
<dbReference type="Pfam" id="PF00041">
    <property type="entry name" value="fn3"/>
    <property type="match status" value="1"/>
</dbReference>
<dbReference type="Gene3D" id="2.60.40.10">
    <property type="entry name" value="Immunoglobulins"/>
    <property type="match status" value="2"/>
</dbReference>
<dbReference type="Pfam" id="PF20009">
    <property type="entry name" value="GEVED"/>
    <property type="match status" value="1"/>
</dbReference>
<dbReference type="SMART" id="SM00060">
    <property type="entry name" value="FN3"/>
    <property type="match status" value="1"/>
</dbReference>
<dbReference type="InterPro" id="IPR045474">
    <property type="entry name" value="GEVED"/>
</dbReference>
<accession>A0A2P8D347</accession>
<dbReference type="Pfam" id="PF18911">
    <property type="entry name" value="PKD_4"/>
    <property type="match status" value="1"/>
</dbReference>
<feature type="domain" description="Fibronectin type-III" evidence="2">
    <location>
        <begin position="190"/>
        <end position="282"/>
    </location>
</feature>
<dbReference type="SUPFAM" id="SSF49265">
    <property type="entry name" value="Fibronectin type III"/>
    <property type="match status" value="1"/>
</dbReference>
<dbReference type="InterPro" id="IPR026444">
    <property type="entry name" value="Secre_tail"/>
</dbReference>
<gene>
    <name evidence="3" type="ORF">B0I18_105232</name>
</gene>
<dbReference type="SUPFAM" id="SSF49299">
    <property type="entry name" value="PKD domain"/>
    <property type="match status" value="1"/>
</dbReference>
<dbReference type="Proteomes" id="UP000240572">
    <property type="component" value="Unassembled WGS sequence"/>
</dbReference>
<dbReference type="InterPro" id="IPR000601">
    <property type="entry name" value="PKD_dom"/>
</dbReference>
<dbReference type="AlphaFoldDB" id="A0A2P8D347"/>
<dbReference type="InterPro" id="IPR044023">
    <property type="entry name" value="Ig_7"/>
</dbReference>
<evidence type="ECO:0000313" key="3">
    <source>
        <dbReference type="EMBL" id="PSK91647.1"/>
    </source>
</evidence>
<feature type="domain" description="PKD" evidence="1">
    <location>
        <begin position="599"/>
        <end position="660"/>
    </location>
</feature>
<comment type="caution">
    <text evidence="3">The sequence shown here is derived from an EMBL/GenBank/DDBJ whole genome shotgun (WGS) entry which is preliminary data.</text>
</comment>
<organism evidence="3 4">
    <name type="scientific">Taibaiella chishuiensis</name>
    <dbReference type="NCBI Taxonomy" id="1434707"/>
    <lineage>
        <taxon>Bacteria</taxon>
        <taxon>Pseudomonadati</taxon>
        <taxon>Bacteroidota</taxon>
        <taxon>Chitinophagia</taxon>
        <taxon>Chitinophagales</taxon>
        <taxon>Chitinophagaceae</taxon>
        <taxon>Taibaiella</taxon>
    </lineage>
</organism>
<reference evidence="3 4" key="1">
    <citation type="submission" date="2018-03" db="EMBL/GenBank/DDBJ databases">
        <title>Genomic Encyclopedia of Type Strains, Phase III (KMG-III): the genomes of soil and plant-associated and newly described type strains.</title>
        <authorList>
            <person name="Whitman W."/>
        </authorList>
    </citation>
    <scope>NUCLEOTIDE SEQUENCE [LARGE SCALE GENOMIC DNA]</scope>
    <source>
        <strain evidence="3 4">CGMCC 1.12700</strain>
    </source>
</reference>
<evidence type="ECO:0000259" key="1">
    <source>
        <dbReference type="PROSITE" id="PS50093"/>
    </source>
</evidence>
<dbReference type="CDD" id="cd00146">
    <property type="entry name" value="PKD"/>
    <property type="match status" value="1"/>
</dbReference>
<dbReference type="PROSITE" id="PS50093">
    <property type="entry name" value="PKD"/>
    <property type="match status" value="1"/>
</dbReference>
<dbReference type="InterPro" id="IPR022409">
    <property type="entry name" value="PKD/Chitinase_dom"/>
</dbReference>
<dbReference type="OrthoDB" id="644614at2"/>
<keyword evidence="4" id="KW-1185">Reference proteome</keyword>
<dbReference type="SMART" id="SM00089">
    <property type="entry name" value="PKD"/>
    <property type="match status" value="1"/>
</dbReference>
<dbReference type="Pfam" id="PF18962">
    <property type="entry name" value="Por_Secre_tail"/>
    <property type="match status" value="1"/>
</dbReference>
<dbReference type="EMBL" id="PYGD01000005">
    <property type="protein sequence ID" value="PSK91647.1"/>
    <property type="molecule type" value="Genomic_DNA"/>
</dbReference>
<dbReference type="NCBIfam" id="TIGR04183">
    <property type="entry name" value="Por_Secre_tail"/>
    <property type="match status" value="1"/>
</dbReference>
<dbReference type="PROSITE" id="PS50853">
    <property type="entry name" value="FN3"/>
    <property type="match status" value="1"/>
</dbReference>
<protein>
    <submittedName>
        <fullName evidence="3">Putative secreted protein (Por secretion system target)</fullName>
    </submittedName>
</protein>
<evidence type="ECO:0000259" key="2">
    <source>
        <dbReference type="PROSITE" id="PS50853"/>
    </source>
</evidence>